<evidence type="ECO:0000313" key="2">
    <source>
        <dbReference type="EMBL" id="MBA1158560.1"/>
    </source>
</evidence>
<dbReference type="Pfam" id="PF13463">
    <property type="entry name" value="HTH_27"/>
    <property type="match status" value="1"/>
</dbReference>
<feature type="domain" description="HTH marR-type" evidence="1">
    <location>
        <begin position="81"/>
        <end position="132"/>
    </location>
</feature>
<dbReference type="Gene3D" id="1.10.10.10">
    <property type="entry name" value="Winged helix-like DNA-binding domain superfamily/Winged helix DNA-binding domain"/>
    <property type="match status" value="1"/>
</dbReference>
<protein>
    <submittedName>
        <fullName evidence="2">MarR family transcriptional regulator</fullName>
    </submittedName>
</protein>
<reference evidence="2 3" key="1">
    <citation type="submission" date="2020-07" db="EMBL/GenBank/DDBJ databases">
        <title>Draft genome and description of Microvirga mediterraneensis Marseille-Q2068 sp. nov.</title>
        <authorList>
            <person name="Boxberger M."/>
        </authorList>
    </citation>
    <scope>NUCLEOTIDE SEQUENCE [LARGE SCALE GENOMIC DNA]</scope>
    <source>
        <strain evidence="2 3">Marseille-Q2068</strain>
    </source>
</reference>
<dbReference type="InterPro" id="IPR000835">
    <property type="entry name" value="HTH_MarR-typ"/>
</dbReference>
<dbReference type="AlphaFoldDB" id="A0A838BTD6"/>
<sequence length="307" mass="34182">MPTTRRNLFHSTIHDAAHPTWRWARTLLATPDFPDALVDYCVTMTRPPGASWPSNKVFVQKLRYLTCYILIGSYARWQRGEGSPPTLAALQRTAVASPRQIAGFIKDLRHGGYVVAEQQESDRRRYHLRPTAALIQEVARSPLAFLAASERLEPSSRPLLAAISASPERMCDWLGRSVDCYQKDDSLFAPFRTIVQLTERECGYPLMAAILGTHYAAQRGVDAGLPSLTYRVLAERFQVSRQHIGNMLAEAERLGWFSIAAGGHLRAISEDLIAEFETWSAGQMAHFRGLAEQVCDPGGVAPKTMAE</sequence>
<name>A0A838BTD6_9HYPH</name>
<comment type="caution">
    <text evidence="2">The sequence shown here is derived from an EMBL/GenBank/DDBJ whole genome shotgun (WGS) entry which is preliminary data.</text>
</comment>
<dbReference type="InterPro" id="IPR036390">
    <property type="entry name" value="WH_DNA-bd_sf"/>
</dbReference>
<keyword evidence="3" id="KW-1185">Reference proteome</keyword>
<evidence type="ECO:0000313" key="3">
    <source>
        <dbReference type="Proteomes" id="UP000572984"/>
    </source>
</evidence>
<proteinExistence type="predicted"/>
<accession>A0A838BTD6</accession>
<dbReference type="InterPro" id="IPR036388">
    <property type="entry name" value="WH-like_DNA-bd_sf"/>
</dbReference>
<dbReference type="SUPFAM" id="SSF46785">
    <property type="entry name" value="Winged helix' DNA-binding domain"/>
    <property type="match status" value="1"/>
</dbReference>
<evidence type="ECO:0000259" key="1">
    <source>
        <dbReference type="Pfam" id="PF13463"/>
    </source>
</evidence>
<dbReference type="Proteomes" id="UP000572984">
    <property type="component" value="Unassembled WGS sequence"/>
</dbReference>
<gene>
    <name evidence="2" type="ORF">H0S73_20855</name>
</gene>
<organism evidence="2 3">
    <name type="scientific">Microvirga mediterraneensis</name>
    <dbReference type="NCBI Taxonomy" id="2754695"/>
    <lineage>
        <taxon>Bacteria</taxon>
        <taxon>Pseudomonadati</taxon>
        <taxon>Pseudomonadota</taxon>
        <taxon>Alphaproteobacteria</taxon>
        <taxon>Hyphomicrobiales</taxon>
        <taxon>Methylobacteriaceae</taxon>
        <taxon>Microvirga</taxon>
    </lineage>
</organism>
<dbReference type="EMBL" id="JACDXJ010000001">
    <property type="protein sequence ID" value="MBA1158560.1"/>
    <property type="molecule type" value="Genomic_DNA"/>
</dbReference>
<dbReference type="GO" id="GO:0003700">
    <property type="term" value="F:DNA-binding transcription factor activity"/>
    <property type="evidence" value="ECO:0007669"/>
    <property type="project" value="InterPro"/>
</dbReference>